<dbReference type="GO" id="GO:0000976">
    <property type="term" value="F:transcription cis-regulatory region binding"/>
    <property type="evidence" value="ECO:0007669"/>
    <property type="project" value="TreeGrafter"/>
</dbReference>
<dbReference type="CDD" id="cd20010">
    <property type="entry name" value="PBP1_AglR-like"/>
    <property type="match status" value="1"/>
</dbReference>
<dbReference type="SMART" id="SM00354">
    <property type="entry name" value="HTH_LACI"/>
    <property type="match status" value="1"/>
</dbReference>
<dbReference type="CDD" id="cd01392">
    <property type="entry name" value="HTH_LacI"/>
    <property type="match status" value="1"/>
</dbReference>
<dbReference type="PANTHER" id="PTHR30146">
    <property type="entry name" value="LACI-RELATED TRANSCRIPTIONAL REPRESSOR"/>
    <property type="match status" value="1"/>
</dbReference>
<accession>A0A3B0U441</accession>
<dbReference type="AlphaFoldDB" id="A0A3B0U441"/>
<dbReference type="InterPro" id="IPR046335">
    <property type="entry name" value="LacI/GalR-like_sensor"/>
</dbReference>
<sequence length="364" mass="39284">MNKINPRKKTMSIARLASHLGLSEGTVSRALNDYPDIAKKTRQRVREAASELGYRPSSTARRLARGVVETVGFVLPGRRNHLSDPFLSEILDGLAAELATNDWDLLLAAVPDGHDEIEVMDRLLRSGKIGAFAVTRVRRSDKRVEFLRGAGVPFVVHGRTEKCDDYAWLDIDNEKAFVDAVNFLLGLGHTNIAMLGGDLEMNFAWSRRQGFVKAMIAAGLEPAADKIIDNVTDGEAGLAAMARLLALPDRPTAVVCVTDNVAIGAINAIQRAGLKAGHDVSVVGYDGLPMGKATEPALTTMSQASYDAGRQVARMLLSQAAAGKNSQTTPIPQILWEAKLTLRASANPPVHLPANPSHREETNQ</sequence>
<dbReference type="PROSITE" id="PS50932">
    <property type="entry name" value="HTH_LACI_2"/>
    <property type="match status" value="1"/>
</dbReference>
<keyword evidence="3" id="KW-0804">Transcription</keyword>
<dbReference type="Pfam" id="PF00356">
    <property type="entry name" value="LacI"/>
    <property type="match status" value="1"/>
</dbReference>
<organism evidence="5">
    <name type="scientific">hydrothermal vent metagenome</name>
    <dbReference type="NCBI Taxonomy" id="652676"/>
    <lineage>
        <taxon>unclassified sequences</taxon>
        <taxon>metagenomes</taxon>
        <taxon>ecological metagenomes</taxon>
    </lineage>
</organism>
<evidence type="ECO:0000256" key="2">
    <source>
        <dbReference type="ARBA" id="ARBA00023125"/>
    </source>
</evidence>
<name>A0A3B0U441_9ZZZZ</name>
<reference evidence="5" key="1">
    <citation type="submission" date="2018-06" db="EMBL/GenBank/DDBJ databases">
        <authorList>
            <person name="Zhirakovskaya E."/>
        </authorList>
    </citation>
    <scope>NUCLEOTIDE SEQUENCE</scope>
</reference>
<feature type="domain" description="HTH lacI-type" evidence="4">
    <location>
        <begin position="11"/>
        <end position="65"/>
    </location>
</feature>
<keyword evidence="1" id="KW-0805">Transcription regulation</keyword>
<evidence type="ECO:0000313" key="5">
    <source>
        <dbReference type="EMBL" id="VAW20397.1"/>
    </source>
</evidence>
<dbReference type="SUPFAM" id="SSF47413">
    <property type="entry name" value="lambda repressor-like DNA-binding domains"/>
    <property type="match status" value="1"/>
</dbReference>
<evidence type="ECO:0000256" key="3">
    <source>
        <dbReference type="ARBA" id="ARBA00023163"/>
    </source>
</evidence>
<dbReference type="InterPro" id="IPR010982">
    <property type="entry name" value="Lambda_DNA-bd_dom_sf"/>
</dbReference>
<dbReference type="Pfam" id="PF13377">
    <property type="entry name" value="Peripla_BP_3"/>
    <property type="match status" value="1"/>
</dbReference>
<dbReference type="GO" id="GO:0003700">
    <property type="term" value="F:DNA-binding transcription factor activity"/>
    <property type="evidence" value="ECO:0007669"/>
    <property type="project" value="TreeGrafter"/>
</dbReference>
<dbReference type="InterPro" id="IPR000843">
    <property type="entry name" value="HTH_LacI"/>
</dbReference>
<dbReference type="SUPFAM" id="SSF53822">
    <property type="entry name" value="Periplasmic binding protein-like I"/>
    <property type="match status" value="1"/>
</dbReference>
<dbReference type="Gene3D" id="1.10.260.40">
    <property type="entry name" value="lambda repressor-like DNA-binding domains"/>
    <property type="match status" value="1"/>
</dbReference>
<evidence type="ECO:0000256" key="1">
    <source>
        <dbReference type="ARBA" id="ARBA00023015"/>
    </source>
</evidence>
<keyword evidence="2" id="KW-0238">DNA-binding</keyword>
<gene>
    <name evidence="5" type="ORF">MNBD_ALPHA12-1019</name>
</gene>
<dbReference type="InterPro" id="IPR028082">
    <property type="entry name" value="Peripla_BP_I"/>
</dbReference>
<protein>
    <submittedName>
        <fullName evidence="5">Transcriptional regulator, LacI family</fullName>
    </submittedName>
</protein>
<dbReference type="PANTHER" id="PTHR30146:SF155">
    <property type="entry name" value="ALANINE RACEMASE"/>
    <property type="match status" value="1"/>
</dbReference>
<dbReference type="Gene3D" id="3.40.50.2300">
    <property type="match status" value="2"/>
</dbReference>
<dbReference type="EMBL" id="UOEO01000139">
    <property type="protein sequence ID" value="VAW20397.1"/>
    <property type="molecule type" value="Genomic_DNA"/>
</dbReference>
<proteinExistence type="predicted"/>
<evidence type="ECO:0000259" key="4">
    <source>
        <dbReference type="PROSITE" id="PS50932"/>
    </source>
</evidence>